<evidence type="ECO:0000313" key="1">
    <source>
        <dbReference type="EMBL" id="KKB48583.1"/>
    </source>
</evidence>
<dbReference type="Proteomes" id="UP000033047">
    <property type="component" value="Unassembled WGS sequence"/>
</dbReference>
<gene>
    <name evidence="1" type="ORF">HMPREF1535_03811</name>
</gene>
<reference evidence="1 2" key="1">
    <citation type="submission" date="2013-04" db="EMBL/GenBank/DDBJ databases">
        <title>The Genome Sequence of Parabacteroides goldsteinii DSM 19448.</title>
        <authorList>
            <consortium name="The Broad Institute Genomics Platform"/>
            <person name="Earl A."/>
            <person name="Ward D."/>
            <person name="Feldgarden M."/>
            <person name="Gevers D."/>
            <person name="Martens E."/>
            <person name="Sakamoto M."/>
            <person name="Benno Y."/>
            <person name="Song Y."/>
            <person name="Liu C."/>
            <person name="Lee J."/>
            <person name="Bolanos M."/>
            <person name="Vaisanen M.L."/>
            <person name="Finegold S.M."/>
            <person name="Walker B."/>
            <person name="Young S."/>
            <person name="Zeng Q."/>
            <person name="Gargeya S."/>
            <person name="Fitzgerald M."/>
            <person name="Haas B."/>
            <person name="Abouelleil A."/>
            <person name="Allen A.W."/>
            <person name="Alvarado L."/>
            <person name="Arachchi H.M."/>
            <person name="Berlin A.M."/>
            <person name="Chapman S.B."/>
            <person name="Gainer-Dewar J."/>
            <person name="Goldberg J."/>
            <person name="Griggs A."/>
            <person name="Gujja S."/>
            <person name="Hansen M."/>
            <person name="Howarth C."/>
            <person name="Imamovic A."/>
            <person name="Ireland A."/>
            <person name="Larimer J."/>
            <person name="McCowan C."/>
            <person name="Murphy C."/>
            <person name="Pearson M."/>
            <person name="Poon T.W."/>
            <person name="Priest M."/>
            <person name="Roberts A."/>
            <person name="Saif S."/>
            <person name="Shea T."/>
            <person name="Sisk P."/>
            <person name="Sykes S."/>
            <person name="Wortman J."/>
            <person name="Nusbaum C."/>
            <person name="Birren B."/>
        </authorList>
    </citation>
    <scope>NUCLEOTIDE SEQUENCE [LARGE SCALE GENOMIC DNA]</scope>
    <source>
        <strain evidence="1 2">DSM 19448</strain>
    </source>
</reference>
<dbReference type="STRING" id="927665.HMPREF1535_03811"/>
<dbReference type="RefSeq" id="WP_007656790.1">
    <property type="nucleotide sequence ID" value="NZ_KQ033913.1"/>
</dbReference>
<sequence length="74" mass="8425">MARTVNYSKKIGKIKAQLDELVKDIENGSKKGEEVVEQKTKTKISDIDFETEDLATLMKIQTRLVRAINAKMKN</sequence>
<evidence type="ECO:0000313" key="2">
    <source>
        <dbReference type="Proteomes" id="UP000033047"/>
    </source>
</evidence>
<dbReference type="EMBL" id="AQHV01000021">
    <property type="protein sequence ID" value="KKB48583.1"/>
    <property type="molecule type" value="Genomic_DNA"/>
</dbReference>
<dbReference type="PATRIC" id="fig|927665.4.peg.3916"/>
<accession>A0A0F5ISX8</accession>
<organism evidence="1 2">
    <name type="scientific">Parabacteroides goldsteinii DSM 19448 = WAL 12034</name>
    <dbReference type="NCBI Taxonomy" id="927665"/>
    <lineage>
        <taxon>Bacteria</taxon>
        <taxon>Pseudomonadati</taxon>
        <taxon>Bacteroidota</taxon>
        <taxon>Bacteroidia</taxon>
        <taxon>Bacteroidales</taxon>
        <taxon>Tannerellaceae</taxon>
        <taxon>Parabacteroides</taxon>
    </lineage>
</organism>
<dbReference type="GeneID" id="69980343"/>
<comment type="caution">
    <text evidence="1">The sequence shown here is derived from an EMBL/GenBank/DDBJ whole genome shotgun (WGS) entry which is preliminary data.</text>
</comment>
<proteinExistence type="predicted"/>
<dbReference type="AlphaFoldDB" id="A0A0F5ISX8"/>
<name>A0A0F5ISX8_9BACT</name>
<dbReference type="HOGENOM" id="CLU_2684461_0_0_10"/>
<protein>
    <submittedName>
        <fullName evidence="1">Uncharacterized protein</fullName>
    </submittedName>
</protein>